<name>A0A918D2Q4_9BACI</name>
<evidence type="ECO:0000313" key="6">
    <source>
        <dbReference type="EMBL" id="GGN60075.1"/>
    </source>
</evidence>
<keyword evidence="3" id="KW-0274">FAD</keyword>
<dbReference type="Proteomes" id="UP000624041">
    <property type="component" value="Unassembled WGS sequence"/>
</dbReference>
<accession>A0A918D2Q4</accession>
<dbReference type="SUPFAM" id="SSF54373">
    <property type="entry name" value="FAD-linked reductases, C-terminal domain"/>
    <property type="match status" value="1"/>
</dbReference>
<comment type="cofactor">
    <cofactor evidence="1">
        <name>FAD</name>
        <dbReference type="ChEBI" id="CHEBI:57692"/>
    </cofactor>
</comment>
<dbReference type="Gene3D" id="3.50.50.60">
    <property type="entry name" value="FAD/NAD(P)-binding domain"/>
    <property type="match status" value="1"/>
</dbReference>
<comment type="caution">
    <text evidence="6">The sequence shown here is derived from an EMBL/GenBank/DDBJ whole genome shotgun (WGS) entry which is preliminary data.</text>
</comment>
<protein>
    <submittedName>
        <fullName evidence="6">N-methyltryptophan oxidase</fullName>
    </submittedName>
</protein>
<dbReference type="InterPro" id="IPR045170">
    <property type="entry name" value="MTOX"/>
</dbReference>
<reference evidence="6" key="2">
    <citation type="submission" date="2020-09" db="EMBL/GenBank/DDBJ databases">
        <authorList>
            <person name="Sun Q."/>
            <person name="Ohkuma M."/>
        </authorList>
    </citation>
    <scope>NUCLEOTIDE SEQUENCE</scope>
    <source>
        <strain evidence="6">JCM 17251</strain>
    </source>
</reference>
<dbReference type="AlphaFoldDB" id="A0A918D2Q4"/>
<dbReference type="NCBIfam" id="NF008425">
    <property type="entry name" value="PRK11259.1"/>
    <property type="match status" value="1"/>
</dbReference>
<reference evidence="6" key="1">
    <citation type="journal article" date="2014" name="Int. J. Syst. Evol. Microbiol.">
        <title>Complete genome sequence of Corynebacterium casei LMG S-19264T (=DSM 44701T), isolated from a smear-ripened cheese.</title>
        <authorList>
            <consortium name="US DOE Joint Genome Institute (JGI-PGF)"/>
            <person name="Walter F."/>
            <person name="Albersmeier A."/>
            <person name="Kalinowski J."/>
            <person name="Ruckert C."/>
        </authorList>
    </citation>
    <scope>NUCLEOTIDE SEQUENCE</scope>
    <source>
        <strain evidence="6">JCM 17251</strain>
    </source>
</reference>
<evidence type="ECO:0000259" key="5">
    <source>
        <dbReference type="Pfam" id="PF01266"/>
    </source>
</evidence>
<keyword evidence="4" id="KW-0560">Oxidoreductase</keyword>
<dbReference type="PANTHER" id="PTHR10961:SF7">
    <property type="entry name" value="FAD DEPENDENT OXIDOREDUCTASE DOMAIN-CONTAINING PROTEIN"/>
    <property type="match status" value="1"/>
</dbReference>
<evidence type="ECO:0000313" key="7">
    <source>
        <dbReference type="Proteomes" id="UP000624041"/>
    </source>
</evidence>
<evidence type="ECO:0000256" key="2">
    <source>
        <dbReference type="ARBA" id="ARBA00022630"/>
    </source>
</evidence>
<evidence type="ECO:0000256" key="4">
    <source>
        <dbReference type="ARBA" id="ARBA00023002"/>
    </source>
</evidence>
<dbReference type="InterPro" id="IPR006076">
    <property type="entry name" value="FAD-dep_OxRdtase"/>
</dbReference>
<proteinExistence type="predicted"/>
<gene>
    <name evidence="6" type="primary">solA</name>
    <name evidence="6" type="ORF">GCM10007971_23810</name>
</gene>
<organism evidence="6 7">
    <name type="scientific">Oceanobacillus indicireducens</name>
    <dbReference type="NCBI Taxonomy" id="1004261"/>
    <lineage>
        <taxon>Bacteria</taxon>
        <taxon>Bacillati</taxon>
        <taxon>Bacillota</taxon>
        <taxon>Bacilli</taxon>
        <taxon>Bacillales</taxon>
        <taxon>Bacillaceae</taxon>
        <taxon>Oceanobacillus</taxon>
    </lineage>
</organism>
<dbReference type="InterPro" id="IPR036188">
    <property type="entry name" value="FAD/NAD-bd_sf"/>
</dbReference>
<dbReference type="RefSeq" id="WP_188857679.1">
    <property type="nucleotide sequence ID" value="NZ_BMOS01000016.1"/>
</dbReference>
<evidence type="ECO:0000256" key="1">
    <source>
        <dbReference type="ARBA" id="ARBA00001974"/>
    </source>
</evidence>
<dbReference type="EMBL" id="BMOS01000016">
    <property type="protein sequence ID" value="GGN60075.1"/>
    <property type="molecule type" value="Genomic_DNA"/>
</dbReference>
<dbReference type="Pfam" id="PF01266">
    <property type="entry name" value="DAO"/>
    <property type="match status" value="1"/>
</dbReference>
<feature type="domain" description="FAD dependent oxidoreductase" evidence="5">
    <location>
        <begin position="5"/>
        <end position="355"/>
    </location>
</feature>
<dbReference type="GO" id="GO:0050660">
    <property type="term" value="F:flavin adenine dinucleotide binding"/>
    <property type="evidence" value="ECO:0007669"/>
    <property type="project" value="InterPro"/>
</dbReference>
<dbReference type="PANTHER" id="PTHR10961">
    <property type="entry name" value="PEROXISOMAL SARCOSINE OXIDASE"/>
    <property type="match status" value="1"/>
</dbReference>
<dbReference type="SUPFAM" id="SSF51905">
    <property type="entry name" value="FAD/NAD(P)-binding domain"/>
    <property type="match status" value="1"/>
</dbReference>
<sequence>MDAEVGIIGLGTMGSMTAWQLAKNRVTVLGFEKFGIGNDRTAAGGESRLFRTAYMEGPEYVPLLKEAKVLWRDLEQESQNSLLTLNGGLMIGEEDSAEIKVIKESIEEFQLEHEILDKEAARKRYPQFKLYDNDVVILDKNAGFIRPELAVVSAAYQAKKYGAELKPYSSVEQIIPDDDGVEIITSGRTFKVKKVVVTTGAWSFKLLPELKDKLIPKRLLLTWFAPKNLDLVLPNKLPIFARLRGDFRLTGAPTLDGTMVKASYTKDPLTIDDPDLLYRDVYPEEIEKLTESVKRLLPVLYPDPVRATPYMDAYTPDNHAMLGALSNLKNVFIASGFSGHGFKLAPTIGKIISELIIHGKTNYDVSHLDPNRFSNIQLQ</sequence>
<keyword evidence="2" id="KW-0285">Flavoprotein</keyword>
<dbReference type="GO" id="GO:0008115">
    <property type="term" value="F:sarcosine oxidase activity"/>
    <property type="evidence" value="ECO:0007669"/>
    <property type="project" value="TreeGrafter"/>
</dbReference>
<dbReference type="Gene3D" id="3.30.9.10">
    <property type="entry name" value="D-Amino Acid Oxidase, subunit A, domain 2"/>
    <property type="match status" value="1"/>
</dbReference>
<keyword evidence="7" id="KW-1185">Reference proteome</keyword>
<evidence type="ECO:0000256" key="3">
    <source>
        <dbReference type="ARBA" id="ARBA00022827"/>
    </source>
</evidence>